<accession>A0ABP1NBH5</accession>
<dbReference type="Proteomes" id="UP001642520">
    <property type="component" value="Unassembled WGS sequence"/>
</dbReference>
<feature type="chain" id="PRO_5046924926" evidence="1">
    <location>
        <begin position="23"/>
        <end position="210"/>
    </location>
</feature>
<evidence type="ECO:0000256" key="1">
    <source>
        <dbReference type="SAM" id="SignalP"/>
    </source>
</evidence>
<name>A0ABP1NBH5_XYLVO</name>
<sequence length="210" mass="23056">MNTLTVLLLSTLICGTLYGVSSSTIRTGSTQSSGTSSTTTRPLSLSGFLSDIESGIITVPADIVRGIRNQVRSIIETFLNMMGVFTEPLIQNIDSSIDQLCSLASPTSNSGRRRRDLLGLIPSNVRQLIPSNLTYLIEHPVNASTGEMRELANTTVQLLEQLLLNEGLPWLRYTLDKMNNTHLLPTFLSSLISRFDVMYGAMELLGYVRS</sequence>
<reference evidence="2 3" key="1">
    <citation type="submission" date="2024-08" db="EMBL/GenBank/DDBJ databases">
        <authorList>
            <person name="Will J Nash"/>
            <person name="Angela Man"/>
            <person name="Seanna McTaggart"/>
            <person name="Kendall Baker"/>
            <person name="Tom Barker"/>
            <person name="Leah Catchpole"/>
            <person name="Alex Durrant"/>
            <person name="Karim Gharbi"/>
            <person name="Naomi Irish"/>
            <person name="Gemy Kaithakottil"/>
            <person name="Debby Ku"/>
            <person name="Aaliyah Providence"/>
            <person name="Felix Shaw"/>
            <person name="David Swarbreck"/>
            <person name="Chris Watkins"/>
            <person name="Ann M. McCartney"/>
            <person name="Giulio Formenti"/>
            <person name="Alice Mouton"/>
            <person name="Noel Vella"/>
            <person name="Bjorn M von Reumont"/>
            <person name="Adriana Vella"/>
            <person name="Wilfried Haerty"/>
        </authorList>
    </citation>
    <scope>NUCLEOTIDE SEQUENCE [LARGE SCALE GENOMIC DNA]</scope>
</reference>
<comment type="caution">
    <text evidence="2">The sequence shown here is derived from an EMBL/GenBank/DDBJ whole genome shotgun (WGS) entry which is preliminary data.</text>
</comment>
<protein>
    <submittedName>
        <fullName evidence="2">Uncharacterized protein</fullName>
    </submittedName>
</protein>
<organism evidence="2 3">
    <name type="scientific">Xylocopa violacea</name>
    <name type="common">Violet carpenter bee</name>
    <name type="synonym">Apis violacea</name>
    <dbReference type="NCBI Taxonomy" id="135666"/>
    <lineage>
        <taxon>Eukaryota</taxon>
        <taxon>Metazoa</taxon>
        <taxon>Ecdysozoa</taxon>
        <taxon>Arthropoda</taxon>
        <taxon>Hexapoda</taxon>
        <taxon>Insecta</taxon>
        <taxon>Pterygota</taxon>
        <taxon>Neoptera</taxon>
        <taxon>Endopterygota</taxon>
        <taxon>Hymenoptera</taxon>
        <taxon>Apocrita</taxon>
        <taxon>Aculeata</taxon>
        <taxon>Apoidea</taxon>
        <taxon>Anthophila</taxon>
        <taxon>Apidae</taxon>
        <taxon>Xylocopa</taxon>
        <taxon>Xylocopa</taxon>
    </lineage>
</organism>
<dbReference type="EMBL" id="CAXAJV020001288">
    <property type="protein sequence ID" value="CAL7938350.1"/>
    <property type="molecule type" value="Genomic_DNA"/>
</dbReference>
<gene>
    <name evidence="2" type="ORF">XYLVIOL_LOCUS3232</name>
</gene>
<keyword evidence="1" id="KW-0732">Signal</keyword>
<evidence type="ECO:0000313" key="3">
    <source>
        <dbReference type="Proteomes" id="UP001642520"/>
    </source>
</evidence>
<keyword evidence="3" id="KW-1185">Reference proteome</keyword>
<proteinExistence type="predicted"/>
<feature type="signal peptide" evidence="1">
    <location>
        <begin position="1"/>
        <end position="22"/>
    </location>
</feature>
<evidence type="ECO:0000313" key="2">
    <source>
        <dbReference type="EMBL" id="CAL7938350.1"/>
    </source>
</evidence>